<sequence>MSKREREKEEQRGAKCRRCNKRTNLPRESREPSGSLQVIERHLRQFTFELPGRSIAIATSENLSPNSTKMPTAKKSKEDANKEAYSIDATQEAKSFLEKIMGDVSKSSATKQIIIGSTSGWVTGFVTIKIGKVAACAVGGGIIMLQIAAHQGYININWDKVMRKAEKITDKVEERITGEGPNFMDKVERYVDRKLDKAEHLMKQGETRTRRWYHALTGGEDSFQPTEFHFFLVSFVAGVAIGVATAN</sequence>
<keyword evidence="3" id="KW-0812">Transmembrane</keyword>
<dbReference type="InterPro" id="IPR007014">
    <property type="entry name" value="FUN14"/>
</dbReference>
<dbReference type="PANTHER" id="PTHR21346">
    <property type="entry name" value="FUN14 DOMAIN CONTAINING"/>
    <property type="match status" value="1"/>
</dbReference>
<dbReference type="AlphaFoldDB" id="A0A4S2K009"/>
<feature type="region of interest" description="Disordered" evidence="6">
    <location>
        <begin position="59"/>
        <end position="85"/>
    </location>
</feature>
<accession>A0A4S2K009</accession>
<evidence type="ECO:0000313" key="8">
    <source>
        <dbReference type="Proteomes" id="UP000310200"/>
    </source>
</evidence>
<reference evidence="7 8" key="1">
    <citation type="journal article" date="2019" name="Philos. Trans. R. Soc. Lond., B, Biol. Sci.">
        <title>Ant behaviour and brain gene expression of defending hosts depend on the ecological success of the intruding social parasite.</title>
        <authorList>
            <person name="Kaur R."/>
            <person name="Stoldt M."/>
            <person name="Jongepier E."/>
            <person name="Feldmeyer B."/>
            <person name="Menzel F."/>
            <person name="Bornberg-Bauer E."/>
            <person name="Foitzik S."/>
        </authorList>
    </citation>
    <scope>NUCLEOTIDE SEQUENCE [LARGE SCALE GENOMIC DNA]</scope>
    <source>
        <tissue evidence="7">Whole body</tissue>
    </source>
</reference>
<proteinExistence type="inferred from homology"/>
<dbReference type="GO" id="GO:0000422">
    <property type="term" value="P:autophagy of mitochondrion"/>
    <property type="evidence" value="ECO:0007669"/>
    <property type="project" value="TreeGrafter"/>
</dbReference>
<feature type="compositionally biased region" description="Basic and acidic residues" evidence="6">
    <location>
        <begin position="1"/>
        <end position="13"/>
    </location>
</feature>
<dbReference type="PANTHER" id="PTHR21346:SF0">
    <property type="entry name" value="RE45833P"/>
    <property type="match status" value="1"/>
</dbReference>
<organism evidence="7 8">
    <name type="scientific">Temnothorax longispinosus</name>
    <dbReference type="NCBI Taxonomy" id="300112"/>
    <lineage>
        <taxon>Eukaryota</taxon>
        <taxon>Metazoa</taxon>
        <taxon>Ecdysozoa</taxon>
        <taxon>Arthropoda</taxon>
        <taxon>Hexapoda</taxon>
        <taxon>Insecta</taxon>
        <taxon>Pterygota</taxon>
        <taxon>Neoptera</taxon>
        <taxon>Endopterygota</taxon>
        <taxon>Hymenoptera</taxon>
        <taxon>Apocrita</taxon>
        <taxon>Aculeata</taxon>
        <taxon>Formicoidea</taxon>
        <taxon>Formicidae</taxon>
        <taxon>Myrmicinae</taxon>
        <taxon>Temnothorax</taxon>
    </lineage>
</organism>
<dbReference type="Proteomes" id="UP000310200">
    <property type="component" value="Unassembled WGS sequence"/>
</dbReference>
<dbReference type="Pfam" id="PF04930">
    <property type="entry name" value="FUN14"/>
    <property type="match status" value="1"/>
</dbReference>
<evidence type="ECO:0000256" key="5">
    <source>
        <dbReference type="ARBA" id="ARBA00023136"/>
    </source>
</evidence>
<dbReference type="EMBL" id="QBLH01003222">
    <property type="protein sequence ID" value="TGZ42233.1"/>
    <property type="molecule type" value="Genomic_DNA"/>
</dbReference>
<dbReference type="STRING" id="300112.A0A4S2K009"/>
<evidence type="ECO:0000256" key="4">
    <source>
        <dbReference type="ARBA" id="ARBA00022989"/>
    </source>
</evidence>
<comment type="caution">
    <text evidence="7">The sequence shown here is derived from an EMBL/GenBank/DDBJ whole genome shotgun (WGS) entry which is preliminary data.</text>
</comment>
<evidence type="ECO:0000256" key="1">
    <source>
        <dbReference type="ARBA" id="ARBA00004374"/>
    </source>
</evidence>
<keyword evidence="4" id="KW-1133">Transmembrane helix</keyword>
<comment type="similarity">
    <text evidence="2">Belongs to the FUN14 family.</text>
</comment>
<gene>
    <name evidence="7" type="ORF">DBV15_11849</name>
</gene>
<evidence type="ECO:0000313" key="7">
    <source>
        <dbReference type="EMBL" id="TGZ42233.1"/>
    </source>
</evidence>
<comment type="subcellular location">
    <subcellularLocation>
        <location evidence="1">Mitochondrion outer membrane</location>
        <topology evidence="1">Multi-pass membrane protein</topology>
    </subcellularLocation>
</comment>
<feature type="compositionally biased region" description="Polar residues" evidence="6">
    <location>
        <begin position="59"/>
        <end position="70"/>
    </location>
</feature>
<keyword evidence="5" id="KW-0472">Membrane</keyword>
<dbReference type="GO" id="GO:0005741">
    <property type="term" value="C:mitochondrial outer membrane"/>
    <property type="evidence" value="ECO:0007669"/>
    <property type="project" value="UniProtKB-SubCell"/>
</dbReference>
<name>A0A4S2K009_9HYME</name>
<evidence type="ECO:0000256" key="3">
    <source>
        <dbReference type="ARBA" id="ARBA00022692"/>
    </source>
</evidence>
<protein>
    <submittedName>
        <fullName evidence="7">FUN14 domain-containing protein 1</fullName>
    </submittedName>
</protein>
<evidence type="ECO:0000256" key="2">
    <source>
        <dbReference type="ARBA" id="ARBA00009160"/>
    </source>
</evidence>
<keyword evidence="8" id="KW-1185">Reference proteome</keyword>
<feature type="region of interest" description="Disordered" evidence="6">
    <location>
        <begin position="1"/>
        <end position="36"/>
    </location>
</feature>
<evidence type="ECO:0000256" key="6">
    <source>
        <dbReference type="SAM" id="MobiDB-lite"/>
    </source>
</evidence>